<evidence type="ECO:0000313" key="1">
    <source>
        <dbReference type="EMBL" id="XCG51522.1"/>
    </source>
</evidence>
<proteinExistence type="predicted"/>
<dbReference type="AlphaFoldDB" id="A0AAU8CYW3"/>
<dbReference type="Pfam" id="PF06233">
    <property type="entry name" value="Usg"/>
    <property type="match status" value="1"/>
</dbReference>
<accession>A0AAU8CYW3</accession>
<name>A0AAU8CYW3_9HYPH</name>
<reference evidence="1" key="1">
    <citation type="submission" date="2024-06" db="EMBL/GenBank/DDBJ databases">
        <title>Mesorhizobium karijinii sp. nov., a symbiont of the iconic Swainsona formosa from arid Australia.</title>
        <authorList>
            <person name="Hill Y.J."/>
            <person name="Watkin E.L.J."/>
            <person name="O'Hara G.W."/>
            <person name="Terpolilli J."/>
            <person name="Tye M.L."/>
            <person name="Kohlmeier M.G."/>
        </authorList>
    </citation>
    <scope>NUCLEOTIDE SEQUENCE</scope>
    <source>
        <strain evidence="1">WSM2240</strain>
    </source>
</reference>
<dbReference type="EMBL" id="CP159253">
    <property type="protein sequence ID" value="XCG51522.1"/>
    <property type="molecule type" value="Genomic_DNA"/>
</dbReference>
<dbReference type="RefSeq" id="WP_353647037.1">
    <property type="nucleotide sequence ID" value="NZ_CP159253.1"/>
</dbReference>
<sequence length="45" mass="5280">MPELIGFFDYWERKLEGTLRAACIGHQRLIRPSEWRAVDAIIALH</sequence>
<dbReference type="InterPro" id="IPR009354">
    <property type="entry name" value="Usg"/>
</dbReference>
<organism evidence="1">
    <name type="scientific">Mesorhizobium sp. WSM2240</name>
    <dbReference type="NCBI Taxonomy" id="3228851"/>
    <lineage>
        <taxon>Bacteria</taxon>
        <taxon>Pseudomonadati</taxon>
        <taxon>Pseudomonadota</taxon>
        <taxon>Alphaproteobacteria</taxon>
        <taxon>Hyphomicrobiales</taxon>
        <taxon>Phyllobacteriaceae</taxon>
        <taxon>Mesorhizobium</taxon>
    </lineage>
</organism>
<protein>
    <submittedName>
        <fullName evidence="1">Uncharacterized protein</fullName>
    </submittedName>
</protein>
<gene>
    <name evidence="1" type="ORF">ABVK50_04085</name>
</gene>